<keyword evidence="6" id="KW-1185">Reference proteome</keyword>
<dbReference type="Gene3D" id="3.10.250.10">
    <property type="entry name" value="SRCR-like domain"/>
    <property type="match status" value="1"/>
</dbReference>
<evidence type="ECO:0000256" key="2">
    <source>
        <dbReference type="PROSITE-ProRule" id="PRU00196"/>
    </source>
</evidence>
<dbReference type="Proteomes" id="UP000694891">
    <property type="component" value="Unplaced"/>
</dbReference>
<dbReference type="Gene3D" id="2.60.40.10">
    <property type="entry name" value="Immunoglobulins"/>
    <property type="match status" value="1"/>
</dbReference>
<keyword evidence="3" id="KW-0472">Membrane</keyword>
<sequence length="254" mass="27830">MKDVGMWRPVEASQWTLKAAGLFCLYLRCGTAVSVGERGYSHRPVWLIESDCVRSGIDLRECLILSTSSSILNLICSDVLVQPNISVSSSMDGVFQDQQQRFQVSKGSNLTITCSVQPQFPGGSFQLRFTSSSTAFNYSQPAVNHSAHFLFPAAEPAHQGNYSCVYHVYTFSLNFSSESRVLSVAVPDPTALIIRGVVVPLTLLVVNVALYFYCKATRGQRPSRQQNMELVDCNLNVSAAEEGLDEKEGAQGAE</sequence>
<evidence type="ECO:0000313" key="6">
    <source>
        <dbReference type="Proteomes" id="UP000694891"/>
    </source>
</evidence>
<dbReference type="RefSeq" id="XP_008289534.1">
    <property type="nucleotide sequence ID" value="XM_008291312.1"/>
</dbReference>
<feature type="domain" description="Ig-like" evidence="5">
    <location>
        <begin position="83"/>
        <end position="183"/>
    </location>
</feature>
<evidence type="ECO:0000259" key="4">
    <source>
        <dbReference type="PROSITE" id="PS50287"/>
    </source>
</evidence>
<gene>
    <name evidence="7" type="primary">LOC103364254</name>
</gene>
<evidence type="ECO:0000313" key="7">
    <source>
        <dbReference type="RefSeq" id="XP_008289534.1"/>
    </source>
</evidence>
<dbReference type="PROSITE" id="PS50287">
    <property type="entry name" value="SRCR_2"/>
    <property type="match status" value="1"/>
</dbReference>
<dbReference type="InterPro" id="IPR007110">
    <property type="entry name" value="Ig-like_dom"/>
</dbReference>
<reference evidence="7" key="1">
    <citation type="submission" date="2025-08" db="UniProtKB">
        <authorList>
            <consortium name="RefSeq"/>
        </authorList>
    </citation>
    <scope>IDENTIFICATION</scope>
</reference>
<dbReference type="Pfam" id="PF13895">
    <property type="entry name" value="Ig_2"/>
    <property type="match status" value="1"/>
</dbReference>
<accession>A0A9Y4K9D4</accession>
<evidence type="ECO:0000256" key="3">
    <source>
        <dbReference type="SAM" id="Phobius"/>
    </source>
</evidence>
<protein>
    <submittedName>
        <fullName evidence="7">Uncharacterized protein LOC103364254</fullName>
    </submittedName>
</protein>
<dbReference type="InterPro" id="IPR013783">
    <property type="entry name" value="Ig-like_fold"/>
</dbReference>
<feature type="transmembrane region" description="Helical" evidence="3">
    <location>
        <begin position="192"/>
        <end position="214"/>
    </location>
</feature>
<dbReference type="GO" id="GO:0016020">
    <property type="term" value="C:membrane"/>
    <property type="evidence" value="ECO:0007669"/>
    <property type="project" value="InterPro"/>
</dbReference>
<feature type="disulfide bond" evidence="2">
    <location>
        <begin position="52"/>
        <end position="62"/>
    </location>
</feature>
<dbReference type="GeneID" id="103364254"/>
<organism evidence="6 7">
    <name type="scientific">Stegastes partitus</name>
    <name type="common">bicolor damselfish</name>
    <dbReference type="NCBI Taxonomy" id="144197"/>
    <lineage>
        <taxon>Eukaryota</taxon>
        <taxon>Metazoa</taxon>
        <taxon>Chordata</taxon>
        <taxon>Craniata</taxon>
        <taxon>Vertebrata</taxon>
        <taxon>Euteleostomi</taxon>
        <taxon>Actinopterygii</taxon>
        <taxon>Neopterygii</taxon>
        <taxon>Teleostei</taxon>
        <taxon>Neoteleostei</taxon>
        <taxon>Acanthomorphata</taxon>
        <taxon>Ovalentaria</taxon>
        <taxon>Pomacentridae</taxon>
        <taxon>Stegastes</taxon>
    </lineage>
</organism>
<keyword evidence="1 2" id="KW-1015">Disulfide bond</keyword>
<dbReference type="PROSITE" id="PS50835">
    <property type="entry name" value="IG_LIKE"/>
    <property type="match status" value="1"/>
</dbReference>
<name>A0A9Y4K9D4_9TELE</name>
<dbReference type="InterPro" id="IPR036179">
    <property type="entry name" value="Ig-like_dom_sf"/>
</dbReference>
<dbReference type="SUPFAM" id="SSF48726">
    <property type="entry name" value="Immunoglobulin"/>
    <property type="match status" value="1"/>
</dbReference>
<keyword evidence="3" id="KW-0812">Transmembrane</keyword>
<proteinExistence type="predicted"/>
<evidence type="ECO:0000256" key="1">
    <source>
        <dbReference type="ARBA" id="ARBA00023157"/>
    </source>
</evidence>
<keyword evidence="3" id="KW-1133">Transmembrane helix</keyword>
<comment type="caution">
    <text evidence="2">Lacks conserved residue(s) required for the propagation of feature annotation.</text>
</comment>
<dbReference type="SUPFAM" id="SSF56487">
    <property type="entry name" value="SRCR-like"/>
    <property type="match status" value="1"/>
</dbReference>
<dbReference type="InterPro" id="IPR001190">
    <property type="entry name" value="SRCR"/>
</dbReference>
<dbReference type="InterPro" id="IPR036772">
    <property type="entry name" value="SRCR-like_dom_sf"/>
</dbReference>
<feature type="domain" description="SRCR" evidence="4">
    <location>
        <begin position="1"/>
        <end position="90"/>
    </location>
</feature>
<dbReference type="AlphaFoldDB" id="A0A9Y4K9D4"/>
<evidence type="ECO:0000259" key="5">
    <source>
        <dbReference type="PROSITE" id="PS50835"/>
    </source>
</evidence>